<sequence>MEVQRATCPWKRSNKADSSALALVTDPTAVTGTRDGGDADEKKHKQWDGDAYYVRERRRPRARRCWNRKPTSPRHRPSAIAGDVSTRTALGSFFRCCAAVLVVVLCWCGATARFGRRRVRMQSCPNQRSGCVERASFVFEAGGQRWRSSRASFWTFGCIAKEDRSVRAMPSRGKRGRGGRESHAQAHAPETWPPENRSVAAVLPFALPLGPVGQRTHRAEYRAGTLAAADARAGADCLLCCCSETRRTPVE</sequence>
<dbReference type="Proteomes" id="UP000821845">
    <property type="component" value="Chromosome 5"/>
</dbReference>
<evidence type="ECO:0000313" key="2">
    <source>
        <dbReference type="Proteomes" id="UP000821845"/>
    </source>
</evidence>
<organism evidence="1 2">
    <name type="scientific">Hyalomma asiaticum</name>
    <name type="common">Tick</name>
    <dbReference type="NCBI Taxonomy" id="266040"/>
    <lineage>
        <taxon>Eukaryota</taxon>
        <taxon>Metazoa</taxon>
        <taxon>Ecdysozoa</taxon>
        <taxon>Arthropoda</taxon>
        <taxon>Chelicerata</taxon>
        <taxon>Arachnida</taxon>
        <taxon>Acari</taxon>
        <taxon>Parasitiformes</taxon>
        <taxon>Ixodida</taxon>
        <taxon>Ixodoidea</taxon>
        <taxon>Ixodidae</taxon>
        <taxon>Hyalomminae</taxon>
        <taxon>Hyalomma</taxon>
    </lineage>
</organism>
<reference evidence="1" key="1">
    <citation type="submission" date="2020-05" db="EMBL/GenBank/DDBJ databases">
        <title>Large-scale comparative analyses of tick genomes elucidate their genetic diversity and vector capacities.</title>
        <authorList>
            <person name="Jia N."/>
            <person name="Wang J."/>
            <person name="Shi W."/>
            <person name="Du L."/>
            <person name="Sun Y."/>
            <person name="Zhan W."/>
            <person name="Jiang J."/>
            <person name="Wang Q."/>
            <person name="Zhang B."/>
            <person name="Ji P."/>
            <person name="Sakyi L.B."/>
            <person name="Cui X."/>
            <person name="Yuan T."/>
            <person name="Jiang B."/>
            <person name="Yang W."/>
            <person name="Lam T.T.-Y."/>
            <person name="Chang Q."/>
            <person name="Ding S."/>
            <person name="Wang X."/>
            <person name="Zhu J."/>
            <person name="Ruan X."/>
            <person name="Zhao L."/>
            <person name="Wei J."/>
            <person name="Que T."/>
            <person name="Du C."/>
            <person name="Cheng J."/>
            <person name="Dai P."/>
            <person name="Han X."/>
            <person name="Huang E."/>
            <person name="Gao Y."/>
            <person name="Liu J."/>
            <person name="Shao H."/>
            <person name="Ye R."/>
            <person name="Li L."/>
            <person name="Wei W."/>
            <person name="Wang X."/>
            <person name="Wang C."/>
            <person name="Yang T."/>
            <person name="Huo Q."/>
            <person name="Li W."/>
            <person name="Guo W."/>
            <person name="Chen H."/>
            <person name="Zhou L."/>
            <person name="Ni X."/>
            <person name="Tian J."/>
            <person name="Zhou Y."/>
            <person name="Sheng Y."/>
            <person name="Liu T."/>
            <person name="Pan Y."/>
            <person name="Xia L."/>
            <person name="Li J."/>
            <person name="Zhao F."/>
            <person name="Cao W."/>
        </authorList>
    </citation>
    <scope>NUCLEOTIDE SEQUENCE</scope>
    <source>
        <strain evidence="1">Hyas-2018</strain>
    </source>
</reference>
<name>A0ACB7S7Y8_HYAAI</name>
<proteinExistence type="predicted"/>
<keyword evidence="2" id="KW-1185">Reference proteome</keyword>
<gene>
    <name evidence="1" type="ORF">HPB50_008769</name>
</gene>
<dbReference type="EMBL" id="CM023485">
    <property type="protein sequence ID" value="KAH6930066.1"/>
    <property type="molecule type" value="Genomic_DNA"/>
</dbReference>
<accession>A0ACB7S7Y8</accession>
<evidence type="ECO:0000313" key="1">
    <source>
        <dbReference type="EMBL" id="KAH6930066.1"/>
    </source>
</evidence>
<comment type="caution">
    <text evidence="1">The sequence shown here is derived from an EMBL/GenBank/DDBJ whole genome shotgun (WGS) entry which is preliminary data.</text>
</comment>
<protein>
    <submittedName>
        <fullName evidence="1">Uncharacterized protein</fullName>
    </submittedName>
</protein>